<dbReference type="AlphaFoldDB" id="A0A0H5QIP7"/>
<proteinExistence type="predicted"/>
<dbReference type="EMBL" id="HACM01001080">
    <property type="protein sequence ID" value="CRZ01522.1"/>
    <property type="molecule type" value="Transcribed_RNA"/>
</dbReference>
<accession>A0A0H5QIP7</accession>
<protein>
    <submittedName>
        <fullName evidence="1">Uncharacterized protein</fullName>
    </submittedName>
</protein>
<organism evidence="1">
    <name type="scientific">Spongospora subterranea</name>
    <dbReference type="NCBI Taxonomy" id="70186"/>
    <lineage>
        <taxon>Eukaryota</taxon>
        <taxon>Sar</taxon>
        <taxon>Rhizaria</taxon>
        <taxon>Endomyxa</taxon>
        <taxon>Phytomyxea</taxon>
        <taxon>Plasmodiophorida</taxon>
        <taxon>Plasmodiophoridae</taxon>
        <taxon>Spongospora</taxon>
    </lineage>
</organism>
<evidence type="ECO:0000313" key="1">
    <source>
        <dbReference type="EMBL" id="CRZ01522.1"/>
    </source>
</evidence>
<reference evidence="1" key="1">
    <citation type="submission" date="2015-04" db="EMBL/GenBank/DDBJ databases">
        <title>The genome sequence of the plant pathogenic Rhizarian Plasmodiophora brassicae reveals insights in its biotrophic life cycle and the origin of chitin synthesis.</title>
        <authorList>
            <person name="Schwelm A."/>
            <person name="Fogelqvist J."/>
            <person name="Knaust A."/>
            <person name="Julke S."/>
            <person name="Lilja T."/>
            <person name="Dhandapani V."/>
            <person name="Bonilla-Rosso G."/>
            <person name="Karlsson M."/>
            <person name="Shevchenko A."/>
            <person name="Choi S.R."/>
            <person name="Kim H.G."/>
            <person name="Park J.Y."/>
            <person name="Lim Y.P."/>
            <person name="Ludwig-Muller J."/>
            <person name="Dixelius C."/>
        </authorList>
    </citation>
    <scope>NUCLEOTIDE SEQUENCE</scope>
    <source>
        <tissue evidence="1">Potato root galls</tissue>
    </source>
</reference>
<name>A0A0H5QIP7_9EUKA</name>
<feature type="non-terminal residue" evidence="1">
    <location>
        <position position="1"/>
    </location>
</feature>
<sequence length="136" mass="15987">SSFFFKNQKNEIKRELNFSLKLLKSSINKLLKSAFGSSSLQQQQQPWREPNTSQNEVAPNLLLQLDLQRLHRRLQEKVHGLRRQLQCRSQSRRSVTGQGQWRFEKSDTSRRRGILLFQLLLSSDLLEKLVTFLHLG</sequence>